<keyword evidence="3 5" id="KW-0369">Histidine metabolism</keyword>
<dbReference type="InterPro" id="IPR023696">
    <property type="entry name" value="Ureohydrolase_dom_sf"/>
</dbReference>
<dbReference type="InterPro" id="IPR006035">
    <property type="entry name" value="Ureohydrolase"/>
</dbReference>
<keyword evidence="2 5" id="KW-0378">Hydrolase</keyword>
<dbReference type="Proteomes" id="UP001620397">
    <property type="component" value="Unassembled WGS sequence"/>
</dbReference>
<reference evidence="8 9" key="1">
    <citation type="submission" date="2020-10" db="EMBL/GenBank/DDBJ databases">
        <title>Phylogeny of dyella-like bacteria.</title>
        <authorList>
            <person name="Fu J."/>
        </authorList>
    </citation>
    <scope>NUCLEOTIDE SEQUENCE [LARGE SCALE GENOMIC DNA]</scope>
    <source>
        <strain evidence="8 9">DKC-1</strain>
    </source>
</reference>
<gene>
    <name evidence="5 8" type="primary">hutG</name>
    <name evidence="8" type="ORF">ISP14_16995</name>
</gene>
<feature type="binding site" evidence="5">
    <location>
        <position position="121"/>
    </location>
    <ligand>
        <name>Mn(2+)</name>
        <dbReference type="ChEBI" id="CHEBI:29035"/>
        <label>1</label>
    </ligand>
</feature>
<dbReference type="EC" id="3.5.3.8" evidence="5 6"/>
<accession>A0ABW8KK17</accession>
<comment type="cofactor">
    <cofactor evidence="5">
        <name>Mn(2+)</name>
        <dbReference type="ChEBI" id="CHEBI:29035"/>
    </cofactor>
    <text evidence="5">Binds 2 manganese ions per subunit.</text>
</comment>
<dbReference type="Pfam" id="PF00491">
    <property type="entry name" value="Arginase"/>
    <property type="match status" value="1"/>
</dbReference>
<evidence type="ECO:0000256" key="1">
    <source>
        <dbReference type="ARBA" id="ARBA00022723"/>
    </source>
</evidence>
<comment type="function">
    <text evidence="5">Catalyzes the conversion of N-formimidoyl-L-glutamate to L-glutamate and formamide.</text>
</comment>
<dbReference type="HAMAP" id="MF_00737">
    <property type="entry name" value="Formimidoylglutam"/>
    <property type="match status" value="1"/>
</dbReference>
<feature type="binding site" evidence="5">
    <location>
        <position position="148"/>
    </location>
    <ligand>
        <name>Mn(2+)</name>
        <dbReference type="ChEBI" id="CHEBI:29035"/>
        <label>1</label>
    </ligand>
</feature>
<dbReference type="CDD" id="cd09988">
    <property type="entry name" value="Formimidoylglutamase"/>
    <property type="match status" value="1"/>
</dbReference>
<feature type="binding site" evidence="5">
    <location>
        <position position="148"/>
    </location>
    <ligand>
        <name>Mn(2+)</name>
        <dbReference type="ChEBI" id="CHEBI:29035"/>
        <label>2</label>
    </ligand>
</feature>
<evidence type="ECO:0000313" key="9">
    <source>
        <dbReference type="Proteomes" id="UP001620397"/>
    </source>
</evidence>
<dbReference type="GO" id="GO:0050415">
    <property type="term" value="F:formimidoylglutamase activity"/>
    <property type="evidence" value="ECO:0007669"/>
    <property type="project" value="UniProtKB-EC"/>
</dbReference>
<dbReference type="PRINTS" id="PR00116">
    <property type="entry name" value="ARGINASE"/>
</dbReference>
<comment type="pathway">
    <text evidence="5">Amino-acid degradation; L-histidine degradation into L-glutamate; L-glutamate from N-formimidoyl-L-glutamate (hydrolase route): step 1/1.</text>
</comment>
<evidence type="ECO:0000256" key="2">
    <source>
        <dbReference type="ARBA" id="ARBA00022801"/>
    </source>
</evidence>
<dbReference type="InterPro" id="IPR005923">
    <property type="entry name" value="HutG"/>
</dbReference>
<comment type="caution">
    <text evidence="8">The sequence shown here is derived from an EMBL/GenBank/DDBJ whole genome shotgun (WGS) entry which is preliminary data.</text>
</comment>
<dbReference type="PANTHER" id="PTHR11358:SF35">
    <property type="entry name" value="FORMIMIDOYLGLUTAMASE"/>
    <property type="match status" value="1"/>
</dbReference>
<protein>
    <recommendedName>
        <fullName evidence="5 6">Formimidoylglutamase</fullName>
        <ecNumber evidence="5 6">3.5.3.8</ecNumber>
    </recommendedName>
    <alternativeName>
        <fullName evidence="5">Formiminoglutamase</fullName>
    </alternativeName>
    <alternativeName>
        <fullName evidence="5">Formiminoglutamate hydrolase</fullName>
    </alternativeName>
</protein>
<evidence type="ECO:0000256" key="4">
    <source>
        <dbReference type="ARBA" id="ARBA00023211"/>
    </source>
</evidence>
<dbReference type="NCBIfam" id="TIGR01227">
    <property type="entry name" value="hutG"/>
    <property type="match status" value="1"/>
</dbReference>
<name>A0ABW8KK17_9GAMM</name>
<dbReference type="RefSeq" id="WP_404542162.1">
    <property type="nucleotide sequence ID" value="NZ_JADIKL010000013.1"/>
</dbReference>
<dbReference type="Gene3D" id="3.40.800.10">
    <property type="entry name" value="Ureohydrolase domain"/>
    <property type="match status" value="1"/>
</dbReference>
<feature type="binding site" evidence="5">
    <location>
        <position position="241"/>
    </location>
    <ligand>
        <name>Mn(2+)</name>
        <dbReference type="ChEBI" id="CHEBI:29035"/>
        <label>2</label>
    </ligand>
</feature>
<evidence type="ECO:0000256" key="5">
    <source>
        <dbReference type="HAMAP-Rule" id="MF_00737"/>
    </source>
</evidence>
<feature type="binding site" evidence="5">
    <location>
        <position position="150"/>
    </location>
    <ligand>
        <name>Mn(2+)</name>
        <dbReference type="ChEBI" id="CHEBI:29035"/>
        <label>2</label>
    </ligand>
</feature>
<comment type="catalytic activity">
    <reaction evidence="5">
        <text>N-formimidoyl-L-glutamate + H2O = formamide + L-glutamate</text>
        <dbReference type="Rhea" id="RHEA:22492"/>
        <dbReference type="ChEBI" id="CHEBI:15377"/>
        <dbReference type="ChEBI" id="CHEBI:16397"/>
        <dbReference type="ChEBI" id="CHEBI:29985"/>
        <dbReference type="ChEBI" id="CHEBI:58928"/>
        <dbReference type="EC" id="3.5.3.8"/>
    </reaction>
</comment>
<organism evidence="8 9">
    <name type="scientific">Dyella agri</name>
    <dbReference type="NCBI Taxonomy" id="1926869"/>
    <lineage>
        <taxon>Bacteria</taxon>
        <taxon>Pseudomonadati</taxon>
        <taxon>Pseudomonadota</taxon>
        <taxon>Gammaproteobacteria</taxon>
        <taxon>Lysobacterales</taxon>
        <taxon>Rhodanobacteraceae</taxon>
        <taxon>Dyella</taxon>
    </lineage>
</organism>
<sequence length="316" mass="33453">MSAAISGWSGRVDLPEGPATRRWHQWVREPAAGAAPGVAVLGFASDEGVRRNGGRTGAAAGPAELRMMLSNLPVLDDTPLYDAGTVDVADGDLEGAQQRYAERLAALLDAGHLPVGLGGGHEIAFATYQGLARHLGERRPRVAIVNLDAHFDLRRQDRGSSGTPFLQAIEHARALGLPLDYSVYGISASANTRVLFDTADALGVHYVRDDELGLLDLPARIAELQAKLADVDVVYLTLCLDALPHAMAPGVSAPSARGVPMEVVEPLIDAIVATGKVKVMDVAELSPPHDRDHVTARVAARLIHRATHAIGRAART</sequence>
<dbReference type="PANTHER" id="PTHR11358">
    <property type="entry name" value="ARGINASE/AGMATINASE"/>
    <property type="match status" value="1"/>
</dbReference>
<keyword evidence="1 5" id="KW-0479">Metal-binding</keyword>
<dbReference type="PROSITE" id="PS51409">
    <property type="entry name" value="ARGINASE_2"/>
    <property type="match status" value="1"/>
</dbReference>
<evidence type="ECO:0000256" key="3">
    <source>
        <dbReference type="ARBA" id="ARBA00022808"/>
    </source>
</evidence>
<evidence type="ECO:0000313" key="8">
    <source>
        <dbReference type="EMBL" id="MFK2932484.1"/>
    </source>
</evidence>
<dbReference type="EMBL" id="JADIKL010000013">
    <property type="protein sequence ID" value="MFK2932484.1"/>
    <property type="molecule type" value="Genomic_DNA"/>
</dbReference>
<proteinExistence type="inferred from homology"/>
<keyword evidence="9" id="KW-1185">Reference proteome</keyword>
<feature type="binding site" evidence="5">
    <location>
        <position position="239"/>
    </location>
    <ligand>
        <name>Mn(2+)</name>
        <dbReference type="ChEBI" id="CHEBI:29035"/>
        <label>1</label>
    </ligand>
</feature>
<feature type="binding site" evidence="5">
    <location>
        <position position="152"/>
    </location>
    <ligand>
        <name>Mn(2+)</name>
        <dbReference type="ChEBI" id="CHEBI:29035"/>
        <label>1</label>
    </ligand>
</feature>
<feature type="binding site" evidence="5">
    <location>
        <position position="239"/>
    </location>
    <ligand>
        <name>Mn(2+)</name>
        <dbReference type="ChEBI" id="CHEBI:29035"/>
        <label>2</label>
    </ligand>
</feature>
<evidence type="ECO:0000256" key="7">
    <source>
        <dbReference type="PROSITE-ProRule" id="PRU00742"/>
    </source>
</evidence>
<comment type="similarity">
    <text evidence="5 7">Belongs to the arginase family.</text>
</comment>
<keyword evidence="4 5" id="KW-0464">Manganese</keyword>
<evidence type="ECO:0000256" key="6">
    <source>
        <dbReference type="NCBIfam" id="TIGR01227"/>
    </source>
</evidence>
<dbReference type="SUPFAM" id="SSF52768">
    <property type="entry name" value="Arginase/deacetylase"/>
    <property type="match status" value="1"/>
</dbReference>